<dbReference type="CDD" id="cd04137">
    <property type="entry name" value="RheB"/>
    <property type="match status" value="1"/>
</dbReference>
<dbReference type="PRINTS" id="PR00449">
    <property type="entry name" value="RASTRNSFRMNG"/>
</dbReference>
<dbReference type="Pfam" id="PF00071">
    <property type="entry name" value="Ras"/>
    <property type="match status" value="1"/>
</dbReference>
<evidence type="ECO:0000313" key="13">
    <source>
        <dbReference type="EMBL" id="KAJ6221450.1"/>
    </source>
</evidence>
<gene>
    <name evidence="13" type="ORF">RDWZM_007262</name>
</gene>
<evidence type="ECO:0000256" key="12">
    <source>
        <dbReference type="ARBA" id="ARBA00049117"/>
    </source>
</evidence>
<evidence type="ECO:0000256" key="9">
    <source>
        <dbReference type="ARBA" id="ARBA00023289"/>
    </source>
</evidence>
<evidence type="ECO:0000256" key="11">
    <source>
        <dbReference type="ARBA" id="ARBA00037969"/>
    </source>
</evidence>
<keyword evidence="2" id="KW-0479">Metal-binding</keyword>
<dbReference type="SMART" id="SM00175">
    <property type="entry name" value="RAB"/>
    <property type="match status" value="1"/>
</dbReference>
<proteinExistence type="inferred from homology"/>
<dbReference type="SMART" id="SM00173">
    <property type="entry name" value="RAS"/>
    <property type="match status" value="1"/>
</dbReference>
<dbReference type="EMBL" id="JAPWDV010000002">
    <property type="protein sequence ID" value="KAJ6221450.1"/>
    <property type="molecule type" value="Genomic_DNA"/>
</dbReference>
<dbReference type="GO" id="GO:0007165">
    <property type="term" value="P:signal transduction"/>
    <property type="evidence" value="ECO:0007669"/>
    <property type="project" value="InterPro"/>
</dbReference>
<dbReference type="InterPro" id="IPR020849">
    <property type="entry name" value="Small_GTPase_Ras-type"/>
</dbReference>
<dbReference type="AlphaFoldDB" id="A0A9Q0MCU9"/>
<keyword evidence="8" id="KW-0449">Lipoprotein</keyword>
<dbReference type="OMA" id="HERERSW"/>
<evidence type="ECO:0000256" key="7">
    <source>
        <dbReference type="ARBA" id="ARBA00023136"/>
    </source>
</evidence>
<dbReference type="InterPro" id="IPR001806">
    <property type="entry name" value="Small_GTPase"/>
</dbReference>
<reference evidence="13" key="1">
    <citation type="submission" date="2022-12" db="EMBL/GenBank/DDBJ databases">
        <title>Genome assemblies of Blomia tropicalis.</title>
        <authorList>
            <person name="Cui Y."/>
        </authorList>
    </citation>
    <scope>NUCLEOTIDE SEQUENCE</scope>
    <source>
        <tissue evidence="13">Adult mites</tissue>
    </source>
</reference>
<comment type="caution">
    <text evidence="13">The sequence shown here is derived from an EMBL/GenBank/DDBJ whole genome shotgun (WGS) entry which is preliminary data.</text>
</comment>
<comment type="similarity">
    <text evidence="11">Belongs to the small GTPase superfamily. Rheb family.</text>
</comment>
<evidence type="ECO:0000256" key="3">
    <source>
        <dbReference type="ARBA" id="ARBA00022741"/>
    </source>
</evidence>
<organism evidence="13 14">
    <name type="scientific">Blomia tropicalis</name>
    <name type="common">Mite</name>
    <dbReference type="NCBI Taxonomy" id="40697"/>
    <lineage>
        <taxon>Eukaryota</taxon>
        <taxon>Metazoa</taxon>
        <taxon>Ecdysozoa</taxon>
        <taxon>Arthropoda</taxon>
        <taxon>Chelicerata</taxon>
        <taxon>Arachnida</taxon>
        <taxon>Acari</taxon>
        <taxon>Acariformes</taxon>
        <taxon>Sarcoptiformes</taxon>
        <taxon>Astigmata</taxon>
        <taxon>Glycyphagoidea</taxon>
        <taxon>Echimyopodidae</taxon>
        <taxon>Blomia</taxon>
    </lineage>
</organism>
<comment type="subcellular location">
    <subcellularLocation>
        <location evidence="10">Endoplasmic reticulum membrane</location>
        <topology evidence="10">Lipid-anchor</topology>
        <orientation evidence="10">Cytoplasmic side</orientation>
    </subcellularLocation>
</comment>
<dbReference type="GO" id="GO:0003924">
    <property type="term" value="F:GTPase activity"/>
    <property type="evidence" value="ECO:0007669"/>
    <property type="project" value="InterPro"/>
</dbReference>
<dbReference type="GO" id="GO:0005525">
    <property type="term" value="F:GTP binding"/>
    <property type="evidence" value="ECO:0007669"/>
    <property type="project" value="UniProtKB-KW"/>
</dbReference>
<dbReference type="FunFam" id="3.40.50.300:FF:000273">
    <property type="entry name" value="GTP-binding protein Rheb homolog"/>
    <property type="match status" value="1"/>
</dbReference>
<dbReference type="SMART" id="SM00174">
    <property type="entry name" value="RHO"/>
    <property type="match status" value="1"/>
</dbReference>
<dbReference type="SUPFAM" id="SSF52540">
    <property type="entry name" value="P-loop containing nucleoside triphosphate hydrolases"/>
    <property type="match status" value="1"/>
</dbReference>
<keyword evidence="9" id="KW-0636">Prenylation</keyword>
<evidence type="ECO:0000256" key="5">
    <source>
        <dbReference type="ARBA" id="ARBA00022842"/>
    </source>
</evidence>
<evidence type="ECO:0008006" key="15">
    <source>
        <dbReference type="Google" id="ProtNLM"/>
    </source>
</evidence>
<keyword evidence="6" id="KW-0342">GTP-binding</keyword>
<dbReference type="GO" id="GO:0046872">
    <property type="term" value="F:metal ion binding"/>
    <property type="evidence" value="ECO:0007669"/>
    <property type="project" value="UniProtKB-KW"/>
</dbReference>
<dbReference type="Gene3D" id="3.40.50.300">
    <property type="entry name" value="P-loop containing nucleotide triphosphate hydrolases"/>
    <property type="match status" value="1"/>
</dbReference>
<keyword evidence="7" id="KW-0472">Membrane</keyword>
<dbReference type="PROSITE" id="PS51421">
    <property type="entry name" value="RAS"/>
    <property type="match status" value="1"/>
</dbReference>
<dbReference type="GO" id="GO:0005789">
    <property type="term" value="C:endoplasmic reticulum membrane"/>
    <property type="evidence" value="ECO:0007669"/>
    <property type="project" value="UniProtKB-SubCell"/>
</dbReference>
<dbReference type="NCBIfam" id="TIGR00231">
    <property type="entry name" value="small_GTP"/>
    <property type="match status" value="1"/>
</dbReference>
<sequence length="188" mass="21298">MAPKQRKIALMGFRSVGKSSITIQLVEGQFVDSYDPTIENTFYTTIKVKGQDYSLKLVDTAGQDEYSIFPHSYAMDIHGYCLVYSINNAKSFEVVRIIYDKLLDMTGKIHVPIILVGNKVDLHLERCVSYQEGKDLANYMKAQFVEVSAKENMAVNSMFQTLILNIEKQSLAESPENTQEKHNKCIVS</sequence>
<evidence type="ECO:0000256" key="2">
    <source>
        <dbReference type="ARBA" id="ARBA00022723"/>
    </source>
</evidence>
<dbReference type="OrthoDB" id="25818at2759"/>
<dbReference type="Proteomes" id="UP001142055">
    <property type="component" value="Chromosome 2"/>
</dbReference>
<protein>
    <recommendedName>
        <fullName evidence="15">GTP-binding protein Rheb</fullName>
    </recommendedName>
</protein>
<evidence type="ECO:0000313" key="14">
    <source>
        <dbReference type="Proteomes" id="UP001142055"/>
    </source>
</evidence>
<dbReference type="InterPro" id="IPR027417">
    <property type="entry name" value="P-loop_NTPase"/>
</dbReference>
<dbReference type="InterPro" id="IPR005225">
    <property type="entry name" value="Small_GTP-bd"/>
</dbReference>
<keyword evidence="3" id="KW-0547">Nucleotide-binding</keyword>
<keyword evidence="5" id="KW-0460">Magnesium</keyword>
<evidence type="ECO:0000256" key="1">
    <source>
        <dbReference type="ARBA" id="ARBA00022481"/>
    </source>
</evidence>
<evidence type="ECO:0000256" key="8">
    <source>
        <dbReference type="ARBA" id="ARBA00023288"/>
    </source>
</evidence>
<keyword evidence="14" id="KW-1185">Reference proteome</keyword>
<dbReference type="PROSITE" id="PS51419">
    <property type="entry name" value="RAB"/>
    <property type="match status" value="1"/>
</dbReference>
<evidence type="ECO:0000256" key="4">
    <source>
        <dbReference type="ARBA" id="ARBA00022801"/>
    </source>
</evidence>
<name>A0A9Q0MCU9_BLOTA</name>
<comment type="catalytic activity">
    <reaction evidence="12">
        <text>GTP + H2O = GDP + phosphate + H(+)</text>
        <dbReference type="Rhea" id="RHEA:19669"/>
        <dbReference type="ChEBI" id="CHEBI:15377"/>
        <dbReference type="ChEBI" id="CHEBI:15378"/>
        <dbReference type="ChEBI" id="CHEBI:37565"/>
        <dbReference type="ChEBI" id="CHEBI:43474"/>
        <dbReference type="ChEBI" id="CHEBI:58189"/>
    </reaction>
    <physiologicalReaction direction="left-to-right" evidence="12">
        <dbReference type="Rhea" id="RHEA:19670"/>
    </physiologicalReaction>
</comment>
<evidence type="ECO:0000256" key="6">
    <source>
        <dbReference type="ARBA" id="ARBA00023134"/>
    </source>
</evidence>
<dbReference type="PROSITE" id="PS51420">
    <property type="entry name" value="RHO"/>
    <property type="match status" value="1"/>
</dbReference>
<keyword evidence="4" id="KW-0378">Hydrolase</keyword>
<accession>A0A9Q0MCU9</accession>
<evidence type="ECO:0000256" key="10">
    <source>
        <dbReference type="ARBA" id="ARBA00037811"/>
    </source>
</evidence>
<dbReference type="PANTHER" id="PTHR24070">
    <property type="entry name" value="RAS, DI-RAS, AND RHEB FAMILY MEMBERS OF SMALL GTPASE SUPERFAMILY"/>
    <property type="match status" value="1"/>
</dbReference>
<keyword evidence="1" id="KW-0488">Methylation</keyword>